<sequence length="410" mass="44617">MKRWILSLTFCLFTSTQVVAADTPRIESKLSDDKAVPGQSISLFVTILVPTWMTQPADFPEFDQPNLSVTLPSRSSQAVSQVIDGTTWSGVTREYLIIPLAPGSYRLPAGDIKVAYKNPDGGDDLQTTLKLAPPPIVVSAPQGAEGLNPFIAARDLTLTQEIEGEPEKLRAGDAFSRAVTATIEGSTVMFIPRLLNSRSPEGLAAYADAHKAEDKTDTSTDETTGIRSERVTYVAESGVRGTLPAVTLRWYDLDDGTIKTSSVEAVKVHARGPGPLTGTSLWEKLLILLAAALAIWLLFQWARPKIHALQKQREQRARTSGKRAWQQLQSACAARDYPAVLQALSEYKVHQRASARTLQPALLTLGAAQFRQVSTDTNLDAAWQQLAQAIDALKPAAIHHRQTALPPLNP</sequence>
<dbReference type="Proteomes" id="UP001236500">
    <property type="component" value="Chromosome"/>
</dbReference>
<organism evidence="2 3">
    <name type="scientific">Microbulbifer bruguierae</name>
    <dbReference type="NCBI Taxonomy" id="3029061"/>
    <lineage>
        <taxon>Bacteria</taxon>
        <taxon>Pseudomonadati</taxon>
        <taxon>Pseudomonadota</taxon>
        <taxon>Gammaproteobacteria</taxon>
        <taxon>Cellvibrionales</taxon>
        <taxon>Microbulbiferaceae</taxon>
        <taxon>Microbulbifer</taxon>
    </lineage>
</organism>
<accession>A0ABY8NGB8</accession>
<reference evidence="2 3" key="1">
    <citation type="submission" date="2023-02" db="EMBL/GenBank/DDBJ databases">
        <title>Description and genomic characterization of Microbulbifer bruguierae sp. nov., isolated from the sediment of mangrove plant Bruguiera sexangula.</title>
        <authorList>
            <person name="Long M."/>
        </authorList>
    </citation>
    <scope>NUCLEOTIDE SEQUENCE [LARGE SCALE GENOMIC DNA]</scope>
    <source>
        <strain evidence="2 3">H12</strain>
    </source>
</reference>
<gene>
    <name evidence="2" type="ORF">PVT68_04995</name>
</gene>
<evidence type="ECO:0000313" key="2">
    <source>
        <dbReference type="EMBL" id="WGL17652.1"/>
    </source>
</evidence>
<keyword evidence="3" id="KW-1185">Reference proteome</keyword>
<protein>
    <submittedName>
        <fullName evidence="2">BatD family protein</fullName>
    </submittedName>
</protein>
<dbReference type="EMBL" id="CP118605">
    <property type="protein sequence ID" value="WGL17652.1"/>
    <property type="molecule type" value="Genomic_DNA"/>
</dbReference>
<dbReference type="InterPro" id="IPR025738">
    <property type="entry name" value="BatD"/>
</dbReference>
<keyword evidence="1" id="KW-0732">Signal</keyword>
<name>A0ABY8NGB8_9GAMM</name>
<feature type="chain" id="PRO_5046212183" evidence="1">
    <location>
        <begin position="21"/>
        <end position="410"/>
    </location>
</feature>
<dbReference type="RefSeq" id="WP_280321553.1">
    <property type="nucleotide sequence ID" value="NZ_CP118605.1"/>
</dbReference>
<dbReference type="PANTHER" id="PTHR40940:SF1">
    <property type="entry name" value="PROTEIN BATD"/>
    <property type="match status" value="1"/>
</dbReference>
<proteinExistence type="predicted"/>
<evidence type="ECO:0000256" key="1">
    <source>
        <dbReference type="SAM" id="SignalP"/>
    </source>
</evidence>
<dbReference type="PANTHER" id="PTHR40940">
    <property type="entry name" value="PROTEIN BATD-RELATED"/>
    <property type="match status" value="1"/>
</dbReference>
<evidence type="ECO:0000313" key="3">
    <source>
        <dbReference type="Proteomes" id="UP001236500"/>
    </source>
</evidence>
<feature type="signal peptide" evidence="1">
    <location>
        <begin position="1"/>
        <end position="20"/>
    </location>
</feature>